<gene>
    <name evidence="1" type="ORF">PF008_g23610</name>
</gene>
<organism evidence="1 2">
    <name type="scientific">Phytophthora fragariae</name>
    <dbReference type="NCBI Taxonomy" id="53985"/>
    <lineage>
        <taxon>Eukaryota</taxon>
        <taxon>Sar</taxon>
        <taxon>Stramenopiles</taxon>
        <taxon>Oomycota</taxon>
        <taxon>Peronosporomycetes</taxon>
        <taxon>Peronosporales</taxon>
        <taxon>Peronosporaceae</taxon>
        <taxon>Phytophthora</taxon>
    </lineage>
</organism>
<protein>
    <submittedName>
        <fullName evidence="1">Uncharacterized protein</fullName>
    </submittedName>
</protein>
<dbReference type="EMBL" id="QXFY01002406">
    <property type="protein sequence ID" value="KAE9297981.1"/>
    <property type="molecule type" value="Genomic_DNA"/>
</dbReference>
<name>A0A6G0QRA6_9STRA</name>
<comment type="caution">
    <text evidence="1">The sequence shown here is derived from an EMBL/GenBank/DDBJ whole genome shotgun (WGS) entry which is preliminary data.</text>
</comment>
<evidence type="ECO:0000313" key="2">
    <source>
        <dbReference type="Proteomes" id="UP000486351"/>
    </source>
</evidence>
<sequence length="81" mass="8685">MCRRGSVGFTRPRSQLPTLAAANLALIQVHILLRGARALPCISSAIAALFNVAADVAGRVVRCPARRSRSMHAKANSILHR</sequence>
<proteinExistence type="predicted"/>
<dbReference type="Proteomes" id="UP000486351">
    <property type="component" value="Unassembled WGS sequence"/>
</dbReference>
<reference evidence="1 2" key="1">
    <citation type="submission" date="2018-09" db="EMBL/GenBank/DDBJ databases">
        <title>Genomic investigation of the strawberry pathogen Phytophthora fragariae indicates pathogenicity is determined by transcriptional variation in three key races.</title>
        <authorList>
            <person name="Adams T.M."/>
            <person name="Armitage A.D."/>
            <person name="Sobczyk M.K."/>
            <person name="Bates H.J."/>
            <person name="Dunwell J.M."/>
            <person name="Nellist C.F."/>
            <person name="Harrison R.J."/>
        </authorList>
    </citation>
    <scope>NUCLEOTIDE SEQUENCE [LARGE SCALE GENOMIC DNA]</scope>
    <source>
        <strain evidence="1 2">NOV-77</strain>
    </source>
</reference>
<evidence type="ECO:0000313" key="1">
    <source>
        <dbReference type="EMBL" id="KAE9297981.1"/>
    </source>
</evidence>
<dbReference type="AlphaFoldDB" id="A0A6G0QRA6"/>
<accession>A0A6G0QRA6</accession>